<dbReference type="AlphaFoldDB" id="A0A5J9SLF3"/>
<reference evidence="1 2" key="1">
    <citation type="journal article" date="2019" name="Sci. Rep.">
        <title>A high-quality genome of Eragrostis curvula grass provides insights into Poaceae evolution and supports new strategies to enhance forage quality.</title>
        <authorList>
            <person name="Carballo J."/>
            <person name="Santos B.A.C.M."/>
            <person name="Zappacosta D."/>
            <person name="Garbus I."/>
            <person name="Selva J.P."/>
            <person name="Gallo C.A."/>
            <person name="Diaz A."/>
            <person name="Albertini E."/>
            <person name="Caccamo M."/>
            <person name="Echenique V."/>
        </authorList>
    </citation>
    <scope>NUCLEOTIDE SEQUENCE [LARGE SCALE GENOMIC DNA]</scope>
    <source>
        <strain evidence="2">cv. Victoria</strain>
        <tissue evidence="1">Leaf</tissue>
    </source>
</reference>
<comment type="caution">
    <text evidence="1">The sequence shown here is derived from an EMBL/GenBank/DDBJ whole genome shotgun (WGS) entry which is preliminary data.</text>
</comment>
<sequence length="84" mass="9923">MSFPAQSGRPERFHRIQVEEMDIPCDKSIHHDCCPNCHCYQFFHLLKFGEKSTSVIGVNNKRLRYQKQHKTYCMRISCEGSDDE</sequence>
<evidence type="ECO:0000313" key="1">
    <source>
        <dbReference type="EMBL" id="TVT99820.1"/>
    </source>
</evidence>
<proteinExistence type="predicted"/>
<keyword evidence="2" id="KW-1185">Reference proteome</keyword>
<protein>
    <submittedName>
        <fullName evidence="1">Uncharacterized protein</fullName>
    </submittedName>
</protein>
<dbReference type="Proteomes" id="UP000324897">
    <property type="component" value="Unassembled WGS sequence"/>
</dbReference>
<evidence type="ECO:0000313" key="2">
    <source>
        <dbReference type="Proteomes" id="UP000324897"/>
    </source>
</evidence>
<organism evidence="1 2">
    <name type="scientific">Eragrostis curvula</name>
    <name type="common">weeping love grass</name>
    <dbReference type="NCBI Taxonomy" id="38414"/>
    <lineage>
        <taxon>Eukaryota</taxon>
        <taxon>Viridiplantae</taxon>
        <taxon>Streptophyta</taxon>
        <taxon>Embryophyta</taxon>
        <taxon>Tracheophyta</taxon>
        <taxon>Spermatophyta</taxon>
        <taxon>Magnoliopsida</taxon>
        <taxon>Liliopsida</taxon>
        <taxon>Poales</taxon>
        <taxon>Poaceae</taxon>
        <taxon>PACMAD clade</taxon>
        <taxon>Chloridoideae</taxon>
        <taxon>Eragrostideae</taxon>
        <taxon>Eragrostidinae</taxon>
        <taxon>Eragrostis</taxon>
    </lineage>
</organism>
<gene>
    <name evidence="1" type="ORF">EJB05_54778</name>
</gene>
<dbReference type="EMBL" id="RWGY01000675">
    <property type="protein sequence ID" value="TVT99820.1"/>
    <property type="molecule type" value="Genomic_DNA"/>
</dbReference>
<dbReference type="Gramene" id="TVT99820">
    <property type="protein sequence ID" value="TVT99820"/>
    <property type="gene ID" value="EJB05_54778"/>
</dbReference>
<name>A0A5J9SLF3_9POAL</name>
<accession>A0A5J9SLF3</accession>